<protein>
    <submittedName>
        <fullName evidence="1">Uncharacterized protein</fullName>
    </submittedName>
</protein>
<reference evidence="1" key="1">
    <citation type="submission" date="2014-11" db="EMBL/GenBank/DDBJ databases">
        <authorList>
            <person name="Amaro Gonzalez C."/>
        </authorList>
    </citation>
    <scope>NUCLEOTIDE SEQUENCE</scope>
</reference>
<accession>A0A0E9TRY1</accession>
<organism evidence="1">
    <name type="scientific">Anguilla anguilla</name>
    <name type="common">European freshwater eel</name>
    <name type="synonym">Muraena anguilla</name>
    <dbReference type="NCBI Taxonomy" id="7936"/>
    <lineage>
        <taxon>Eukaryota</taxon>
        <taxon>Metazoa</taxon>
        <taxon>Chordata</taxon>
        <taxon>Craniata</taxon>
        <taxon>Vertebrata</taxon>
        <taxon>Euteleostomi</taxon>
        <taxon>Actinopterygii</taxon>
        <taxon>Neopterygii</taxon>
        <taxon>Teleostei</taxon>
        <taxon>Anguilliformes</taxon>
        <taxon>Anguillidae</taxon>
        <taxon>Anguilla</taxon>
    </lineage>
</organism>
<proteinExistence type="predicted"/>
<dbReference type="EMBL" id="GBXM01052281">
    <property type="protein sequence ID" value="JAH56296.1"/>
    <property type="molecule type" value="Transcribed_RNA"/>
</dbReference>
<name>A0A0E9TRY1_ANGAN</name>
<evidence type="ECO:0000313" key="1">
    <source>
        <dbReference type="EMBL" id="JAH56296.1"/>
    </source>
</evidence>
<dbReference type="AlphaFoldDB" id="A0A0E9TRY1"/>
<reference evidence="1" key="2">
    <citation type="journal article" date="2015" name="Fish Shellfish Immunol.">
        <title>Early steps in the European eel (Anguilla anguilla)-Vibrio vulnificus interaction in the gills: Role of the RtxA13 toxin.</title>
        <authorList>
            <person name="Callol A."/>
            <person name="Pajuelo D."/>
            <person name="Ebbesson L."/>
            <person name="Teles M."/>
            <person name="MacKenzie S."/>
            <person name="Amaro C."/>
        </authorList>
    </citation>
    <scope>NUCLEOTIDE SEQUENCE</scope>
</reference>
<sequence length="18" mass="1935">MSLSTTGLRTNSLNSDTH</sequence>